<dbReference type="Gene3D" id="1.10.390.10">
    <property type="entry name" value="Neutral Protease Domain 2"/>
    <property type="match status" value="1"/>
</dbReference>
<dbReference type="RefSeq" id="WP_273641687.1">
    <property type="nucleotide sequence ID" value="NZ_JAQQXP010000002.1"/>
</dbReference>
<keyword evidence="3" id="KW-1185">Reference proteome</keyword>
<evidence type="ECO:0000313" key="3">
    <source>
        <dbReference type="Proteomes" id="UP001218788"/>
    </source>
</evidence>
<dbReference type="SUPFAM" id="SSF50156">
    <property type="entry name" value="PDZ domain-like"/>
    <property type="match status" value="1"/>
</dbReference>
<reference evidence="2 3" key="1">
    <citation type="submission" date="2022-10" db="EMBL/GenBank/DDBJ databases">
        <title>Alteromonas sp. chi3 Genome sequencing.</title>
        <authorList>
            <person name="Park S."/>
        </authorList>
    </citation>
    <scope>NUCLEOTIDE SEQUENCE [LARGE SCALE GENOMIC DNA]</scope>
    <source>
        <strain evidence="3">chi3</strain>
    </source>
</reference>
<dbReference type="InterPro" id="IPR027268">
    <property type="entry name" value="Peptidase_M4/M1_CTD_sf"/>
</dbReference>
<protein>
    <recommendedName>
        <fullName evidence="4">Peptidase M61</fullName>
    </recommendedName>
</protein>
<dbReference type="Gene3D" id="2.30.42.10">
    <property type="match status" value="1"/>
</dbReference>
<organism evidence="2 3">
    <name type="scientific">Alteromonas gilva</name>
    <dbReference type="NCBI Taxonomy" id="2987522"/>
    <lineage>
        <taxon>Bacteria</taxon>
        <taxon>Pseudomonadati</taxon>
        <taxon>Pseudomonadota</taxon>
        <taxon>Gammaproteobacteria</taxon>
        <taxon>Alteromonadales</taxon>
        <taxon>Alteromonadaceae</taxon>
        <taxon>Alteromonas/Salinimonas group</taxon>
        <taxon>Alteromonas</taxon>
    </lineage>
</organism>
<feature type="chain" id="PRO_5046626286" description="Peptidase M61" evidence="1">
    <location>
        <begin position="26"/>
        <end position="566"/>
    </location>
</feature>
<name>A0ABT5L6A5_9ALTE</name>
<dbReference type="InterPro" id="IPR036034">
    <property type="entry name" value="PDZ_sf"/>
</dbReference>
<gene>
    <name evidence="2" type="ORF">OIK42_14200</name>
</gene>
<accession>A0ABT5L6A5</accession>
<evidence type="ECO:0000256" key="1">
    <source>
        <dbReference type="SAM" id="SignalP"/>
    </source>
</evidence>
<sequence>MSGLGKSVWAVLMIGCVLIAAPCSAQQPDFPDMQITIEPVMQNNSVEQVNMVISFDSDSVAAGEPLLSMPVVLVSTPSANLHAADLHVTDEQGALTLSERLAEPDPSGQYREYITERATQGRITVSYDFTPRAVDELTRNGPLFDFRRQTGGAMGAGVYFMVLPTTKTPYNISLNWQLDNLPAAVKGVWSYGEGSQRKIGPVDVVRFSFYAVGALKQYPQTTAQYTQYWLNPPPFDMTKLARKTQTLFEHMAAFFGDTNAFKVFARANPYPAGGGTGLGPSFMFGYGREGQTTDGGTDTLLSHELAHTWPRLNNDEPHALTAWYTEGMAEFYSLLMLRRSGAMETDEFVRQLNQRMDNYYGSRFLTLTNAEAGELFWQEHDAQRVPYGRGLVYLLKLDQQLKDASQGEVSLDTLVLDVYNRQQAGETIGLDAWQAMLRQHLGERAVEDFIAMTNGKVMTPEPRIFGCLVARPYQFAPFELGFDPMRLGEVSDLRADSNAANAGLQNGDIITAITPVEVLKKNPQQKVEMTVTRGDNTFDVSFLPRRAPVSGWHWVRDTTQQCAFKE</sequence>
<dbReference type="EMBL" id="JAQQXP010000002">
    <property type="protein sequence ID" value="MDC8831906.1"/>
    <property type="molecule type" value="Genomic_DNA"/>
</dbReference>
<evidence type="ECO:0008006" key="4">
    <source>
        <dbReference type="Google" id="ProtNLM"/>
    </source>
</evidence>
<evidence type="ECO:0000313" key="2">
    <source>
        <dbReference type="EMBL" id="MDC8831906.1"/>
    </source>
</evidence>
<keyword evidence="1" id="KW-0732">Signal</keyword>
<dbReference type="Proteomes" id="UP001218788">
    <property type="component" value="Unassembled WGS sequence"/>
</dbReference>
<comment type="caution">
    <text evidence="2">The sequence shown here is derived from an EMBL/GenBank/DDBJ whole genome shotgun (WGS) entry which is preliminary data.</text>
</comment>
<feature type="signal peptide" evidence="1">
    <location>
        <begin position="1"/>
        <end position="25"/>
    </location>
</feature>
<proteinExistence type="predicted"/>